<sequence>MPTVALCNVGSRGDLQPLCALGLEFKSRGWHVAVLTEKRAEPLVREFGLEARVIAGDSVGIIFEEKYADMLAKGKLFPMMQEMQKRKRTWQHQTQIDLVEGTKDADIIVSGPLLITESYCIAEKRQVPWIPVIYGAVFPTSEYPNPFVTESNWFGWLNRLSYDFLYFALWQHEKTDINKFRAEQLELGPMKGYRGVMTAIEEKNLLSIGAFHQCAIPSQKRPKDWPESIFFSNFFFVPPSPESAVSNQLKAFFAEAEEGSATIYMGLGSMPAPDPQALLDIAQDVVEKLEGVRALVCAGWSDLLPDGQDKRESGDGGSGGKKLVWRNETTRSKILVVRSVPHDYIFPK</sequence>
<dbReference type="VEuPathDB" id="CryptoDB:Cvel_14002"/>
<dbReference type="Gene3D" id="3.40.50.2000">
    <property type="entry name" value="Glycogen Phosphorylase B"/>
    <property type="match status" value="1"/>
</dbReference>
<dbReference type="GO" id="GO:0005975">
    <property type="term" value="P:carbohydrate metabolic process"/>
    <property type="evidence" value="ECO:0007669"/>
    <property type="project" value="InterPro"/>
</dbReference>
<dbReference type="GO" id="GO:0016758">
    <property type="term" value="F:hexosyltransferase activity"/>
    <property type="evidence" value="ECO:0007669"/>
    <property type="project" value="InterPro"/>
</dbReference>
<dbReference type="PhylomeDB" id="A0A0G4IFB0"/>
<dbReference type="PANTHER" id="PTHR48050:SF13">
    <property type="entry name" value="STEROL 3-BETA-GLUCOSYLTRANSFERASE UGT80A2"/>
    <property type="match status" value="1"/>
</dbReference>
<dbReference type="PANTHER" id="PTHR48050">
    <property type="entry name" value="STEROL 3-BETA-GLUCOSYLTRANSFERASE"/>
    <property type="match status" value="1"/>
</dbReference>
<dbReference type="SUPFAM" id="SSF53756">
    <property type="entry name" value="UDP-Glycosyltransferase/glycogen phosphorylase"/>
    <property type="match status" value="1"/>
</dbReference>
<proteinExistence type="predicted"/>
<evidence type="ECO:0000313" key="2">
    <source>
        <dbReference type="EMBL" id="CEM55984.1"/>
    </source>
</evidence>
<dbReference type="InterPro" id="IPR004276">
    <property type="entry name" value="GlycoTrans_28_N"/>
</dbReference>
<dbReference type="InterPro" id="IPR050426">
    <property type="entry name" value="Glycosyltransferase_28"/>
</dbReference>
<name>A0A0G4IFB0_9ALVE</name>
<organism evidence="2">
    <name type="scientific">Chromera velia CCMP2878</name>
    <dbReference type="NCBI Taxonomy" id="1169474"/>
    <lineage>
        <taxon>Eukaryota</taxon>
        <taxon>Sar</taxon>
        <taxon>Alveolata</taxon>
        <taxon>Colpodellida</taxon>
        <taxon>Chromeraceae</taxon>
        <taxon>Chromera</taxon>
    </lineage>
</organism>
<dbReference type="Pfam" id="PF03033">
    <property type="entry name" value="Glyco_transf_28"/>
    <property type="match status" value="1"/>
</dbReference>
<dbReference type="EMBL" id="CDMZ01005930">
    <property type="protein sequence ID" value="CEM55984.1"/>
    <property type="molecule type" value="Genomic_DNA"/>
</dbReference>
<evidence type="ECO:0000259" key="1">
    <source>
        <dbReference type="Pfam" id="PF03033"/>
    </source>
</evidence>
<accession>A0A0G4IFB0</accession>
<dbReference type="AlphaFoldDB" id="A0A0G4IFB0"/>
<protein>
    <recommendedName>
        <fullName evidence="1">Glycosyltransferase family 28 N-terminal domain-containing protein</fullName>
    </recommendedName>
</protein>
<reference evidence="2" key="1">
    <citation type="submission" date="2014-11" db="EMBL/GenBank/DDBJ databases">
        <authorList>
            <person name="Otto D Thomas"/>
            <person name="Naeem Raeece"/>
        </authorList>
    </citation>
    <scope>NUCLEOTIDE SEQUENCE</scope>
</reference>
<gene>
    <name evidence="2" type="ORF">Cvel_14002</name>
</gene>
<feature type="domain" description="Glycosyltransferase family 28 N-terminal" evidence="1">
    <location>
        <begin position="4"/>
        <end position="142"/>
    </location>
</feature>